<dbReference type="PANTHER" id="PTHR31104">
    <property type="entry name" value="PEPTIDE-N4-(N-ACETYL-BETA-GLUCOSAMINYL)ASPARAGINE AMIDASE A PROTEIN"/>
    <property type="match status" value="1"/>
</dbReference>
<feature type="region of interest" description="Disordered" evidence="1">
    <location>
        <begin position="636"/>
        <end position="665"/>
    </location>
</feature>
<dbReference type="InterPro" id="IPR021102">
    <property type="entry name" value="PNGase_A"/>
</dbReference>
<evidence type="ECO:0000256" key="1">
    <source>
        <dbReference type="SAM" id="MobiDB-lite"/>
    </source>
</evidence>
<comment type="caution">
    <text evidence="3">The sequence shown here is derived from an EMBL/GenBank/DDBJ whole genome shotgun (WGS) entry which is preliminary data.</text>
</comment>
<dbReference type="EMBL" id="CAJMWR010004171">
    <property type="protein sequence ID" value="CAE6487488.1"/>
    <property type="molecule type" value="Genomic_DNA"/>
</dbReference>
<protein>
    <recommendedName>
        <fullName evidence="2">Peptide N-acetyl-beta-D-glucosaminyl asparaginase amidase A N-terminal domain-containing protein</fullName>
    </recommendedName>
</protein>
<evidence type="ECO:0000313" key="3">
    <source>
        <dbReference type="EMBL" id="CAE6487488.1"/>
    </source>
</evidence>
<proteinExistence type="predicted"/>
<name>A0A8H3CKB7_9AGAM</name>
<dbReference type="AlphaFoldDB" id="A0A8H3CKB7"/>
<organism evidence="3 4">
    <name type="scientific">Rhizoctonia solani</name>
    <dbReference type="NCBI Taxonomy" id="456999"/>
    <lineage>
        <taxon>Eukaryota</taxon>
        <taxon>Fungi</taxon>
        <taxon>Dikarya</taxon>
        <taxon>Basidiomycota</taxon>
        <taxon>Agaricomycotina</taxon>
        <taxon>Agaricomycetes</taxon>
        <taxon>Cantharellales</taxon>
        <taxon>Ceratobasidiaceae</taxon>
        <taxon>Rhizoctonia</taxon>
    </lineage>
</organism>
<dbReference type="Pfam" id="PF25156">
    <property type="entry name" value="PNGase_A_C"/>
    <property type="match status" value="1"/>
</dbReference>
<dbReference type="Pfam" id="PF12222">
    <property type="entry name" value="PNGaseA"/>
    <property type="match status" value="1"/>
</dbReference>
<reference evidence="3" key="1">
    <citation type="submission" date="2021-01" db="EMBL/GenBank/DDBJ databases">
        <authorList>
            <person name="Kaushik A."/>
        </authorList>
    </citation>
    <scope>NUCLEOTIDE SEQUENCE</scope>
    <source>
        <strain evidence="3">AG1-1A</strain>
    </source>
</reference>
<evidence type="ECO:0000313" key="4">
    <source>
        <dbReference type="Proteomes" id="UP000663840"/>
    </source>
</evidence>
<evidence type="ECO:0000259" key="2">
    <source>
        <dbReference type="Pfam" id="PF12222"/>
    </source>
</evidence>
<dbReference type="Proteomes" id="UP000663840">
    <property type="component" value="Unassembled WGS sequence"/>
</dbReference>
<sequence>MLWTGSQIYNQQILSTCFSELAMKTFPQLFGAASALLVAKSFVLGQKFLEVPHLEQLETIAGLPTPVHLFSELGTGLNILDRRVPLSTNDNTTIPLVDLQISHPPPVPKTGTHCTVELLSYAFGNSYDAPAVVPYSPPNNQECGTVGSWGAVVGNLTVYSNGTQYDRLSSLYLDHVEIWRHSSAEPTKTGTVWTSLKDLTPYTALLSKNGTLLMDFSNIISVDLGLDGVFYVTLTATFYSDVLKTPPSVKAPSEVIIPLSNFSPDRSNYFAISDSAVGGVSNVTIPHNAVNAMVEVYCSGNSAEEFWYLNTPDEIAAYFSPDAGLVTKGPFREVQVLVDGKLAGVVWPFPVIYTGGITPTNWRPLTSYGAYNQPTYFVDITPFLPTLTDSGPHNITLGVLGQGLSPPHSINSNWFVSGNIRVTLGSSQTRTTGKITSYAVDPYVDPSVKGSATSGNATVHASISAQRKLRIASELVIGGKEKRSVVFEQNLKFDNAQDYADDGWVQWGTQSTTGYTKSSVNGQVSLLDTFSYPLSVFSNYSLYSMQFGAYGSAINQTFTRALLPPSGVAHTIFWTSRAQGWVGMDDAPGLRHAINGTGETQQAFGYGDIAGETYFRKSHAKNDGWVSDKVWGTLANANPPVKDTSPNGGSGFKRRELGARFPKGN</sequence>
<accession>A0A8H3CKB7</accession>
<gene>
    <name evidence="3" type="ORF">RDB_LOCUS143049</name>
</gene>
<dbReference type="InterPro" id="IPR056948">
    <property type="entry name" value="PNGaseA_N"/>
</dbReference>
<feature type="domain" description="Peptide N-acetyl-beta-D-glucosaminyl asparaginase amidase A N-terminal" evidence="2">
    <location>
        <begin position="108"/>
        <end position="439"/>
    </location>
</feature>